<comment type="caution">
    <text evidence="3">The sequence shown here is derived from an EMBL/GenBank/DDBJ whole genome shotgun (WGS) entry which is preliminary data.</text>
</comment>
<keyword evidence="2" id="KW-0812">Transmembrane</keyword>
<dbReference type="InterPro" id="IPR040350">
    <property type="entry name" value="TMEM272"/>
</dbReference>
<evidence type="ECO:0000256" key="1">
    <source>
        <dbReference type="SAM" id="MobiDB-lite"/>
    </source>
</evidence>
<dbReference type="Proteomes" id="UP001152888">
    <property type="component" value="Unassembled WGS sequence"/>
</dbReference>
<organism evidence="3 4">
    <name type="scientific">Acanthoscelides obtectus</name>
    <name type="common">Bean weevil</name>
    <name type="synonym">Bruchus obtectus</name>
    <dbReference type="NCBI Taxonomy" id="200917"/>
    <lineage>
        <taxon>Eukaryota</taxon>
        <taxon>Metazoa</taxon>
        <taxon>Ecdysozoa</taxon>
        <taxon>Arthropoda</taxon>
        <taxon>Hexapoda</taxon>
        <taxon>Insecta</taxon>
        <taxon>Pterygota</taxon>
        <taxon>Neoptera</taxon>
        <taxon>Endopterygota</taxon>
        <taxon>Coleoptera</taxon>
        <taxon>Polyphaga</taxon>
        <taxon>Cucujiformia</taxon>
        <taxon>Chrysomeloidea</taxon>
        <taxon>Chrysomelidae</taxon>
        <taxon>Bruchinae</taxon>
        <taxon>Bruchini</taxon>
        <taxon>Acanthoscelides</taxon>
    </lineage>
</organism>
<feature type="compositionally biased region" description="Basic and acidic residues" evidence="1">
    <location>
        <begin position="14"/>
        <end position="24"/>
    </location>
</feature>
<dbReference type="EMBL" id="CAKOFQ010006698">
    <property type="protein sequence ID" value="CAH1961981.1"/>
    <property type="molecule type" value="Genomic_DNA"/>
</dbReference>
<protein>
    <submittedName>
        <fullName evidence="3">Uncharacterized protein</fullName>
    </submittedName>
</protein>
<dbReference type="OrthoDB" id="6157510at2759"/>
<keyword evidence="4" id="KW-1185">Reference proteome</keyword>
<evidence type="ECO:0000313" key="3">
    <source>
        <dbReference type="EMBL" id="CAH1961981.1"/>
    </source>
</evidence>
<keyword evidence="2" id="KW-1133">Transmembrane helix</keyword>
<accession>A0A9P0NYE7</accession>
<evidence type="ECO:0000256" key="2">
    <source>
        <dbReference type="SAM" id="Phobius"/>
    </source>
</evidence>
<dbReference type="AlphaFoldDB" id="A0A9P0NYE7"/>
<proteinExistence type="predicted"/>
<feature type="transmembrane region" description="Helical" evidence="2">
    <location>
        <begin position="70"/>
        <end position="87"/>
    </location>
</feature>
<dbReference type="PANTHER" id="PTHR33444">
    <property type="entry name" value="SI:DKEY-19B23.12-RELATED"/>
    <property type="match status" value="1"/>
</dbReference>
<dbReference type="PANTHER" id="PTHR33444:SF2">
    <property type="entry name" value="MARVEL DOMAIN-CONTAINING PROTEIN"/>
    <property type="match status" value="1"/>
</dbReference>
<name>A0A9P0NYE7_ACAOB</name>
<keyword evidence="2" id="KW-0472">Membrane</keyword>
<reference evidence="3" key="1">
    <citation type="submission" date="2022-03" db="EMBL/GenBank/DDBJ databases">
        <authorList>
            <person name="Sayadi A."/>
        </authorList>
    </citation>
    <scope>NUCLEOTIDE SEQUENCE</scope>
</reference>
<gene>
    <name evidence="3" type="ORF">ACAOBT_LOCUS4432</name>
</gene>
<feature type="transmembrane region" description="Helical" evidence="2">
    <location>
        <begin position="107"/>
        <end position="134"/>
    </location>
</feature>
<feature type="region of interest" description="Disordered" evidence="1">
    <location>
        <begin position="1"/>
        <end position="39"/>
    </location>
</feature>
<sequence length="148" mass="17076">MVKEENAATSSNNDVEKQELKNLEIDDANEPLESAKEKPPPGINASVVMLYAMFIAMFTIGWVNLNNCSINRMIPIYLIVAGTYVVYKEYQPNYDSKLGPYCNRTAYLLAFWILTFQYTLLGMFILISLCYMLMRNDFNKYIKKPVKN</sequence>
<evidence type="ECO:0000313" key="4">
    <source>
        <dbReference type="Proteomes" id="UP001152888"/>
    </source>
</evidence>
<feature type="transmembrane region" description="Helical" evidence="2">
    <location>
        <begin position="43"/>
        <end position="63"/>
    </location>
</feature>